<dbReference type="InterPro" id="IPR036645">
    <property type="entry name" value="Elafin-like_sf"/>
</dbReference>
<dbReference type="Pfam" id="PF01826">
    <property type="entry name" value="TIL"/>
    <property type="match status" value="1"/>
</dbReference>
<reference evidence="4" key="1">
    <citation type="submission" date="2025-08" db="UniProtKB">
        <authorList>
            <consortium name="RefSeq"/>
        </authorList>
    </citation>
    <scope>IDENTIFICATION</scope>
    <source>
        <tissue evidence="4">Gonads</tissue>
    </source>
</reference>
<evidence type="ECO:0000256" key="1">
    <source>
        <dbReference type="SAM" id="SignalP"/>
    </source>
</evidence>
<accession>A0A1S3JMB3</accession>
<evidence type="ECO:0000313" key="4">
    <source>
        <dbReference type="RefSeq" id="XP_013411550.1"/>
    </source>
</evidence>
<dbReference type="OrthoDB" id="9985779at2759"/>
<feature type="domain" description="WAP" evidence="2">
    <location>
        <begin position="134"/>
        <end position="183"/>
    </location>
</feature>
<sequence>MGLNVYSFSLLVVAFSVYVESSAVQTVCPPGQIWKKCGGRCARTCVQQDPYCTSHCDTDICVSRCVCPPETPVLQGDKCIRQSDCPDIRCPRPCSSELCDPLVIKQNTPCDSNSDCSDGKEKCCPASLGCSTKVCQRALRCPDTKAFKGSACADKNECRADDDCPCGLICCSTGCGNKCQRGV</sequence>
<dbReference type="InParanoid" id="A0A1S3JMB3"/>
<dbReference type="RefSeq" id="XP_013411550.1">
    <property type="nucleotide sequence ID" value="XM_013556096.1"/>
</dbReference>
<dbReference type="InterPro" id="IPR008197">
    <property type="entry name" value="WAP_dom"/>
</dbReference>
<dbReference type="GO" id="GO:0030414">
    <property type="term" value="F:peptidase inhibitor activity"/>
    <property type="evidence" value="ECO:0007669"/>
    <property type="project" value="InterPro"/>
</dbReference>
<dbReference type="InterPro" id="IPR036084">
    <property type="entry name" value="Ser_inhib-like_sf"/>
</dbReference>
<dbReference type="GO" id="GO:0005576">
    <property type="term" value="C:extracellular region"/>
    <property type="evidence" value="ECO:0007669"/>
    <property type="project" value="InterPro"/>
</dbReference>
<dbReference type="Gene3D" id="4.10.75.10">
    <property type="entry name" value="Elafin-like"/>
    <property type="match status" value="1"/>
</dbReference>
<feature type="signal peptide" evidence="1">
    <location>
        <begin position="1"/>
        <end position="23"/>
    </location>
</feature>
<keyword evidence="1" id="KW-0732">Signal</keyword>
<name>A0A1S3JMB3_LINAN</name>
<keyword evidence="3" id="KW-1185">Reference proteome</keyword>
<dbReference type="CDD" id="cd19941">
    <property type="entry name" value="TIL"/>
    <property type="match status" value="1"/>
</dbReference>
<protein>
    <submittedName>
        <fullName evidence="4">WAP four-disulfide core domain protein 3</fullName>
    </submittedName>
</protein>
<evidence type="ECO:0000259" key="2">
    <source>
        <dbReference type="PROSITE" id="PS51390"/>
    </source>
</evidence>
<dbReference type="Proteomes" id="UP000085678">
    <property type="component" value="Unplaced"/>
</dbReference>
<dbReference type="KEGG" id="lak:106174509"/>
<feature type="chain" id="PRO_5010175319" evidence="1">
    <location>
        <begin position="24"/>
        <end position="183"/>
    </location>
</feature>
<dbReference type="Gene3D" id="2.10.25.10">
    <property type="entry name" value="Laminin"/>
    <property type="match status" value="1"/>
</dbReference>
<dbReference type="SUPFAM" id="SSF57567">
    <property type="entry name" value="Serine protease inhibitors"/>
    <property type="match status" value="1"/>
</dbReference>
<dbReference type="AlphaFoldDB" id="A0A1S3JMB3"/>
<evidence type="ECO:0000313" key="3">
    <source>
        <dbReference type="Proteomes" id="UP000085678"/>
    </source>
</evidence>
<dbReference type="InterPro" id="IPR002919">
    <property type="entry name" value="TIL_dom"/>
</dbReference>
<dbReference type="PROSITE" id="PS51390">
    <property type="entry name" value="WAP"/>
    <property type="match status" value="1"/>
</dbReference>
<organism evidence="3 4">
    <name type="scientific">Lingula anatina</name>
    <name type="common">Brachiopod</name>
    <name type="synonym">Lingula unguis</name>
    <dbReference type="NCBI Taxonomy" id="7574"/>
    <lineage>
        <taxon>Eukaryota</taxon>
        <taxon>Metazoa</taxon>
        <taxon>Spiralia</taxon>
        <taxon>Lophotrochozoa</taxon>
        <taxon>Brachiopoda</taxon>
        <taxon>Linguliformea</taxon>
        <taxon>Lingulata</taxon>
        <taxon>Lingulida</taxon>
        <taxon>Linguloidea</taxon>
        <taxon>Lingulidae</taxon>
        <taxon>Lingula</taxon>
    </lineage>
</organism>
<proteinExistence type="predicted"/>
<dbReference type="Pfam" id="PF00095">
    <property type="entry name" value="WAP"/>
    <property type="match status" value="1"/>
</dbReference>
<gene>
    <name evidence="4" type="primary">LOC106174509</name>
</gene>
<dbReference type="GeneID" id="106174509"/>